<dbReference type="PANTHER" id="PTHR12692">
    <property type="entry name" value="DOLICHYL-DIPHOSPHOOLIGOSACCHARIDE--PROTEIN GLYCOSYLTRANSFERASE-RELATED"/>
    <property type="match status" value="1"/>
</dbReference>
<evidence type="ECO:0000256" key="7">
    <source>
        <dbReference type="ARBA" id="ARBA00022989"/>
    </source>
</evidence>
<evidence type="ECO:0000256" key="8">
    <source>
        <dbReference type="ARBA" id="ARBA00023136"/>
    </source>
</evidence>
<dbReference type="InterPro" id="IPR021149">
    <property type="entry name" value="OligosaccharylTrfase_OST3/OST6"/>
</dbReference>
<evidence type="ECO:0000256" key="6">
    <source>
        <dbReference type="ARBA" id="ARBA00022824"/>
    </source>
</evidence>
<sequence length="316" mass="35005">MKGLFFSGLLALLSTPFATASTPHEDVLQLAASGNGLIKLNAQTYELLTSPKRTWSASIQFTAMDAKRKCAPCAQFDPQWKAVAKSWRGVPVKQRDEHFFATVDFDDAPTIFQKLGLASAPIVFNYPAAAGERKPASGKTGPIKYDFGDGFDAGPLAEVISKFTPIPVPYKEPIDWTKASLAIVAIPAVLLLLRYLGPVVQNRWVWAVGTILTSLVMTSGYMFVRIRAAPWNGGGGNWIAAGHQNQYGQEVQVIAFIYGLLSFSFLMLIMVVPYQKSPSRQRIQIYLWTGVIMIMYSVLVSIFRVKNRGYPFKLWL</sequence>
<evidence type="ECO:0000256" key="1">
    <source>
        <dbReference type="ARBA" id="ARBA00002791"/>
    </source>
</evidence>
<evidence type="ECO:0000256" key="10">
    <source>
        <dbReference type="SAM" id="SignalP"/>
    </source>
</evidence>
<accession>A0A9P6EPY6</accession>
<feature type="transmembrane region" description="Helical" evidence="9">
    <location>
        <begin position="285"/>
        <end position="305"/>
    </location>
</feature>
<keyword evidence="6" id="KW-0256">Endoplasmic reticulum</keyword>
<evidence type="ECO:0000256" key="4">
    <source>
        <dbReference type="ARBA" id="ARBA00022692"/>
    </source>
</evidence>
<comment type="similarity">
    <text evidence="3">Belongs to the OST3/OST6 family.</text>
</comment>
<reference evidence="11" key="1">
    <citation type="submission" date="2020-11" db="EMBL/GenBank/DDBJ databases">
        <authorList>
            <consortium name="DOE Joint Genome Institute"/>
            <person name="Ahrendt S."/>
            <person name="Riley R."/>
            <person name="Andreopoulos W."/>
            <person name="Labutti K."/>
            <person name="Pangilinan J."/>
            <person name="Ruiz-Duenas F.J."/>
            <person name="Barrasa J.M."/>
            <person name="Sanchez-Garcia M."/>
            <person name="Camarero S."/>
            <person name="Miyauchi S."/>
            <person name="Serrano A."/>
            <person name="Linde D."/>
            <person name="Babiker R."/>
            <person name="Drula E."/>
            <person name="Ayuso-Fernandez I."/>
            <person name="Pacheco R."/>
            <person name="Padilla G."/>
            <person name="Ferreira P."/>
            <person name="Barriuso J."/>
            <person name="Kellner H."/>
            <person name="Castanera R."/>
            <person name="Alfaro M."/>
            <person name="Ramirez L."/>
            <person name="Pisabarro A.G."/>
            <person name="Kuo A."/>
            <person name="Tritt A."/>
            <person name="Lipzen A."/>
            <person name="He G."/>
            <person name="Yan M."/>
            <person name="Ng V."/>
            <person name="Cullen D."/>
            <person name="Martin F."/>
            <person name="Rosso M.-N."/>
            <person name="Henrissat B."/>
            <person name="Hibbett D."/>
            <person name="Martinez A.T."/>
            <person name="Grigoriev I.V."/>
        </authorList>
    </citation>
    <scope>NUCLEOTIDE SEQUENCE</scope>
    <source>
        <strain evidence="11">CBS 506.95</strain>
    </source>
</reference>
<dbReference type="SUPFAM" id="SSF52833">
    <property type="entry name" value="Thioredoxin-like"/>
    <property type="match status" value="1"/>
</dbReference>
<comment type="caution">
    <text evidence="11">The sequence shown here is derived from an EMBL/GenBank/DDBJ whole genome shotgun (WGS) entry which is preliminary data.</text>
</comment>
<evidence type="ECO:0000256" key="9">
    <source>
        <dbReference type="SAM" id="Phobius"/>
    </source>
</evidence>
<evidence type="ECO:0000256" key="5">
    <source>
        <dbReference type="ARBA" id="ARBA00022729"/>
    </source>
</evidence>
<keyword evidence="8 9" id="KW-0472">Membrane</keyword>
<comment type="function">
    <text evidence="1">Subunit of the oligosaccharyl transferase (OST) complex that catalyzes the initial transfer of a defined glycan (Glc(3)Man(9)GlcNAc(2) in eukaryotes) from the lipid carrier dolichol-pyrophosphate to an asparagine residue within an Asn-X-Ser/Thr consensus motif in nascent polypeptide chains, the first step in protein N-glycosylation. N-glycosylation occurs cotranslationally and the complex associates with the Sec61 complex at the channel-forming translocon complex that mediates protein translocation across the endoplasmic reticulum (ER). All subunits are required for a maximal enzyme activity.</text>
</comment>
<feature type="transmembrane region" description="Helical" evidence="9">
    <location>
        <begin position="179"/>
        <end position="197"/>
    </location>
</feature>
<organism evidence="11 12">
    <name type="scientific">Crepidotus variabilis</name>
    <dbReference type="NCBI Taxonomy" id="179855"/>
    <lineage>
        <taxon>Eukaryota</taxon>
        <taxon>Fungi</taxon>
        <taxon>Dikarya</taxon>
        <taxon>Basidiomycota</taxon>
        <taxon>Agaricomycotina</taxon>
        <taxon>Agaricomycetes</taxon>
        <taxon>Agaricomycetidae</taxon>
        <taxon>Agaricales</taxon>
        <taxon>Agaricineae</taxon>
        <taxon>Crepidotaceae</taxon>
        <taxon>Crepidotus</taxon>
    </lineage>
</organism>
<gene>
    <name evidence="11" type="ORF">CPB83DRAFT_846762</name>
</gene>
<dbReference type="InterPro" id="IPR036249">
    <property type="entry name" value="Thioredoxin-like_sf"/>
</dbReference>
<dbReference type="OrthoDB" id="67566at2759"/>
<keyword evidence="7 9" id="KW-1133">Transmembrane helix</keyword>
<comment type="subcellular location">
    <subcellularLocation>
        <location evidence="2">Endoplasmic reticulum membrane</location>
        <topology evidence="2">Multi-pass membrane protein</topology>
    </subcellularLocation>
</comment>
<evidence type="ECO:0000256" key="2">
    <source>
        <dbReference type="ARBA" id="ARBA00004477"/>
    </source>
</evidence>
<keyword evidence="5 10" id="KW-0732">Signal</keyword>
<dbReference type="Pfam" id="PF04756">
    <property type="entry name" value="OST3_OST6"/>
    <property type="match status" value="1"/>
</dbReference>
<dbReference type="GO" id="GO:0018279">
    <property type="term" value="P:protein N-linked glycosylation via asparagine"/>
    <property type="evidence" value="ECO:0007669"/>
    <property type="project" value="TreeGrafter"/>
</dbReference>
<feature type="signal peptide" evidence="10">
    <location>
        <begin position="1"/>
        <end position="20"/>
    </location>
</feature>
<evidence type="ECO:0000313" key="12">
    <source>
        <dbReference type="Proteomes" id="UP000807306"/>
    </source>
</evidence>
<keyword evidence="11" id="KW-0808">Transferase</keyword>
<feature type="transmembrane region" description="Helical" evidence="9">
    <location>
        <begin position="204"/>
        <end position="224"/>
    </location>
</feature>
<keyword evidence="4 9" id="KW-0812">Transmembrane</keyword>
<feature type="transmembrane region" description="Helical" evidence="9">
    <location>
        <begin position="253"/>
        <end position="273"/>
    </location>
</feature>
<dbReference type="Gene3D" id="3.40.30.10">
    <property type="entry name" value="Glutaredoxin"/>
    <property type="match status" value="1"/>
</dbReference>
<proteinExistence type="inferred from homology"/>
<dbReference type="AlphaFoldDB" id="A0A9P6EPY6"/>
<feature type="chain" id="PRO_5040169655" evidence="10">
    <location>
        <begin position="21"/>
        <end position="316"/>
    </location>
</feature>
<dbReference type="Proteomes" id="UP000807306">
    <property type="component" value="Unassembled WGS sequence"/>
</dbReference>
<dbReference type="PANTHER" id="PTHR12692:SF0">
    <property type="entry name" value="GH11935P"/>
    <property type="match status" value="1"/>
</dbReference>
<dbReference type="EMBL" id="MU157830">
    <property type="protein sequence ID" value="KAF9533002.1"/>
    <property type="molecule type" value="Genomic_DNA"/>
</dbReference>
<name>A0A9P6EPY6_9AGAR</name>
<keyword evidence="12" id="KW-1185">Reference proteome</keyword>
<dbReference type="GO" id="GO:0008250">
    <property type="term" value="C:oligosaccharyltransferase complex"/>
    <property type="evidence" value="ECO:0007669"/>
    <property type="project" value="TreeGrafter"/>
</dbReference>
<dbReference type="GO" id="GO:0016740">
    <property type="term" value="F:transferase activity"/>
    <property type="evidence" value="ECO:0007669"/>
    <property type="project" value="UniProtKB-KW"/>
</dbReference>
<evidence type="ECO:0000313" key="11">
    <source>
        <dbReference type="EMBL" id="KAF9533002.1"/>
    </source>
</evidence>
<protein>
    <submittedName>
        <fullName evidence="11">Oligosaccharyl transferase subunit OST3/OST6 family</fullName>
    </submittedName>
</protein>
<evidence type="ECO:0000256" key="3">
    <source>
        <dbReference type="ARBA" id="ARBA00009561"/>
    </source>
</evidence>